<proteinExistence type="predicted"/>
<sequence>MIRALREELNDALADGIDEPVQFELGPVEIEATVAAERTAGGQGKIRFWVVEGAADATHSAARTQRITLTLQPKIRTRNGTLTTAYVAGEAVDGER</sequence>
<accession>A0ABS0XH07</accession>
<comment type="caution">
    <text evidence="2">The sequence shown here is derived from an EMBL/GenBank/DDBJ whole genome shotgun (WGS) entry which is preliminary data.</text>
</comment>
<dbReference type="Pfam" id="PF19631">
    <property type="entry name" value="Trypco2"/>
    <property type="match status" value="1"/>
</dbReference>
<name>A0ABS0XH07_9ACTN</name>
<reference evidence="2 3" key="1">
    <citation type="submission" date="2020-12" db="EMBL/GenBank/DDBJ databases">
        <title>Streptomyces typhae sp. nov., a novel endophytic actinomycete isolated from the root of cattail pollen (Typha angustifolia L.).</title>
        <authorList>
            <person name="Peng C."/>
            <person name="Liu C."/>
        </authorList>
    </citation>
    <scope>NUCLEOTIDE SEQUENCE [LARGE SCALE GENOMIC DNA]</scope>
    <source>
        <strain evidence="2 3">JCM 4753</strain>
    </source>
</reference>
<gene>
    <name evidence="2" type="ORF">JGB26_36375</name>
</gene>
<dbReference type="EMBL" id="JAEKOZ010000038">
    <property type="protein sequence ID" value="MBJ3812500.1"/>
    <property type="molecule type" value="Genomic_DNA"/>
</dbReference>
<keyword evidence="3" id="KW-1185">Reference proteome</keyword>
<feature type="domain" description="Trypsin-co-occurring" evidence="1">
    <location>
        <begin position="1"/>
        <end position="73"/>
    </location>
</feature>
<organism evidence="2 3">
    <name type="scientific">Streptomyces flavofungini</name>
    <dbReference type="NCBI Taxonomy" id="68200"/>
    <lineage>
        <taxon>Bacteria</taxon>
        <taxon>Bacillati</taxon>
        <taxon>Actinomycetota</taxon>
        <taxon>Actinomycetes</taxon>
        <taxon>Kitasatosporales</taxon>
        <taxon>Streptomycetaceae</taxon>
        <taxon>Streptomyces</taxon>
    </lineage>
</organism>
<evidence type="ECO:0000313" key="2">
    <source>
        <dbReference type="EMBL" id="MBJ3812500.1"/>
    </source>
</evidence>
<dbReference type="Proteomes" id="UP000634780">
    <property type="component" value="Unassembled WGS sequence"/>
</dbReference>
<dbReference type="InterPro" id="IPR045608">
    <property type="entry name" value="Trypco2"/>
</dbReference>
<protein>
    <recommendedName>
        <fullName evidence="1">Trypsin-co-occurring domain-containing protein</fullName>
    </recommendedName>
</protein>
<evidence type="ECO:0000313" key="3">
    <source>
        <dbReference type="Proteomes" id="UP000634780"/>
    </source>
</evidence>
<evidence type="ECO:0000259" key="1">
    <source>
        <dbReference type="Pfam" id="PF19631"/>
    </source>
</evidence>